<keyword evidence="12" id="KW-0449">Lipoprotein</keyword>
<keyword evidence="11 14" id="KW-1015">Disulfide bond</keyword>
<feature type="region of interest" description="Disordered" evidence="15">
    <location>
        <begin position="420"/>
        <end position="469"/>
    </location>
</feature>
<evidence type="ECO:0000313" key="19">
    <source>
        <dbReference type="EMBL" id="KAF1959237.1"/>
    </source>
</evidence>
<evidence type="ECO:0000256" key="9">
    <source>
        <dbReference type="ARBA" id="ARBA00022989"/>
    </source>
</evidence>
<dbReference type="Pfam" id="PF20684">
    <property type="entry name" value="Fung_rhodopsin"/>
    <property type="match status" value="1"/>
</dbReference>
<keyword evidence="6" id="KW-0336">GPI-anchor</keyword>
<dbReference type="PANTHER" id="PTHR33048">
    <property type="entry name" value="PTH11-LIKE INTEGRAL MEMBRANE PROTEIN (AFU_ORTHOLOGUE AFUA_5G11245)"/>
    <property type="match status" value="1"/>
</dbReference>
<dbReference type="InterPro" id="IPR008427">
    <property type="entry name" value="Extracellular_membr_CFEM_dom"/>
</dbReference>
<evidence type="ECO:0000256" key="8">
    <source>
        <dbReference type="ARBA" id="ARBA00022729"/>
    </source>
</evidence>
<dbReference type="GO" id="GO:0005576">
    <property type="term" value="C:extracellular region"/>
    <property type="evidence" value="ECO:0007669"/>
    <property type="project" value="UniProtKB-SubCell"/>
</dbReference>
<feature type="transmembrane region" description="Helical" evidence="16">
    <location>
        <begin position="338"/>
        <end position="359"/>
    </location>
</feature>
<feature type="chain" id="PRO_5025443857" description="CFEM domain-containing protein" evidence="17">
    <location>
        <begin position="21"/>
        <end position="469"/>
    </location>
</feature>
<dbReference type="PROSITE" id="PS52012">
    <property type="entry name" value="CFEM"/>
    <property type="match status" value="1"/>
</dbReference>
<dbReference type="EMBL" id="ML976985">
    <property type="protein sequence ID" value="KAF1959237.1"/>
    <property type="molecule type" value="Genomic_DNA"/>
</dbReference>
<dbReference type="Pfam" id="PF05730">
    <property type="entry name" value="CFEM"/>
    <property type="match status" value="1"/>
</dbReference>
<evidence type="ECO:0000259" key="18">
    <source>
        <dbReference type="PROSITE" id="PS52012"/>
    </source>
</evidence>
<evidence type="ECO:0000256" key="4">
    <source>
        <dbReference type="ARBA" id="ARBA00010031"/>
    </source>
</evidence>
<dbReference type="InterPro" id="IPR052337">
    <property type="entry name" value="SAT4-like"/>
</dbReference>
<comment type="subcellular location">
    <subcellularLocation>
        <location evidence="2">Membrane</location>
        <topology evidence="2">Lipid-anchor</topology>
        <topology evidence="2">GPI-anchor</topology>
    </subcellularLocation>
    <subcellularLocation>
        <location evidence="1">Membrane</location>
        <topology evidence="1">Multi-pass membrane protein</topology>
    </subcellularLocation>
    <subcellularLocation>
        <location evidence="3">Secreted</location>
    </subcellularLocation>
</comment>
<evidence type="ECO:0000256" key="12">
    <source>
        <dbReference type="ARBA" id="ARBA00023288"/>
    </source>
</evidence>
<evidence type="ECO:0000256" key="11">
    <source>
        <dbReference type="ARBA" id="ARBA00023157"/>
    </source>
</evidence>
<evidence type="ECO:0000256" key="13">
    <source>
        <dbReference type="ARBA" id="ARBA00038359"/>
    </source>
</evidence>
<evidence type="ECO:0000256" key="16">
    <source>
        <dbReference type="SAM" id="Phobius"/>
    </source>
</evidence>
<feature type="signal peptide" evidence="17">
    <location>
        <begin position="1"/>
        <end position="20"/>
    </location>
</feature>
<evidence type="ECO:0000256" key="2">
    <source>
        <dbReference type="ARBA" id="ARBA00004589"/>
    </source>
</evidence>
<comment type="caution">
    <text evidence="14">Lacks conserved residue(s) required for the propagation of feature annotation.</text>
</comment>
<evidence type="ECO:0000256" key="5">
    <source>
        <dbReference type="ARBA" id="ARBA00022525"/>
    </source>
</evidence>
<dbReference type="InterPro" id="IPR049326">
    <property type="entry name" value="Rhodopsin_dom_fungi"/>
</dbReference>
<comment type="similarity">
    <text evidence="13">Belongs to the SAT4 family.</text>
</comment>
<evidence type="ECO:0000313" key="20">
    <source>
        <dbReference type="Proteomes" id="UP000800035"/>
    </source>
</evidence>
<comment type="similarity">
    <text evidence="4">Belongs to the RBT5 family.</text>
</comment>
<feature type="disulfide bond" evidence="14">
    <location>
        <begin position="58"/>
        <end position="91"/>
    </location>
</feature>
<keyword evidence="5" id="KW-0964">Secreted</keyword>
<dbReference type="AlphaFoldDB" id="A0A6A5UDQ1"/>
<feature type="transmembrane region" description="Helical" evidence="16">
    <location>
        <begin position="104"/>
        <end position="122"/>
    </location>
</feature>
<evidence type="ECO:0000256" key="17">
    <source>
        <dbReference type="SAM" id="SignalP"/>
    </source>
</evidence>
<accession>A0A6A5UDQ1</accession>
<keyword evidence="20" id="KW-1185">Reference proteome</keyword>
<dbReference type="GO" id="GO:0098552">
    <property type="term" value="C:side of membrane"/>
    <property type="evidence" value="ECO:0007669"/>
    <property type="project" value="UniProtKB-KW"/>
</dbReference>
<feature type="transmembrane region" description="Helical" evidence="16">
    <location>
        <begin position="177"/>
        <end position="203"/>
    </location>
</feature>
<feature type="disulfide bond" evidence="14">
    <location>
        <begin position="39"/>
        <end position="70"/>
    </location>
</feature>
<feature type="transmembrane region" description="Helical" evidence="16">
    <location>
        <begin position="215"/>
        <end position="236"/>
    </location>
</feature>
<name>A0A6A5UDQ1_9PLEO</name>
<dbReference type="Proteomes" id="UP000800035">
    <property type="component" value="Unassembled WGS sequence"/>
</dbReference>
<evidence type="ECO:0000256" key="14">
    <source>
        <dbReference type="PROSITE-ProRule" id="PRU01356"/>
    </source>
</evidence>
<evidence type="ECO:0000256" key="10">
    <source>
        <dbReference type="ARBA" id="ARBA00023136"/>
    </source>
</evidence>
<proteinExistence type="inferred from homology"/>
<evidence type="ECO:0000256" key="3">
    <source>
        <dbReference type="ARBA" id="ARBA00004613"/>
    </source>
</evidence>
<dbReference type="OrthoDB" id="2496787at2759"/>
<protein>
    <recommendedName>
        <fullName evidence="18">CFEM domain-containing protein</fullName>
    </recommendedName>
</protein>
<evidence type="ECO:0000256" key="6">
    <source>
        <dbReference type="ARBA" id="ARBA00022622"/>
    </source>
</evidence>
<keyword evidence="10 16" id="KW-0472">Membrane</keyword>
<sequence length="469" mass="51343">MMLLSHLSFLLLLLSRLSFAQNSALAAAVAALPSCAQRCLVTAVAESPCQVTNATCICTNTQLLSSVEGCVTQACTLKEALTTKNITSTTCRAPVRSQTKTIRITNITLGVISALCVLARIVYKTAFSMAELGWDDYAIVATLLAGIPQTVITDLKTSPNGLGKDVWTVPFDNITEFALWFFVMEALYFLILTLLKLTLLLFFLRIFPTPKAKRLIWGTIVFVACWGTASVFAGIFQCSPIRYNWLRWDGEHEGECLNINALAWSNAAISIALDIWMLALPLWQVFQLKMSQKKKISVALMFLVGTFVTAMSIVRLQSLISFANSQNPTWDQAGVSQWSTIEINVGIVCACMPALRIIFARVFPALLGSTAPATSNYYAKYGGHGLSGRSGNHSNAAPNRQDAERGGMNGITYTKTFEVQHGDNDEQQLVEMEDLSNKETKARPGSRGSSEVSIEGPMSPLPVYPQRPR</sequence>
<feature type="compositionally biased region" description="Acidic residues" evidence="15">
    <location>
        <begin position="425"/>
        <end position="434"/>
    </location>
</feature>
<dbReference type="SMART" id="SM00747">
    <property type="entry name" value="CFEM"/>
    <property type="match status" value="1"/>
</dbReference>
<feature type="compositionally biased region" description="Polar residues" evidence="15">
    <location>
        <begin position="389"/>
        <end position="398"/>
    </location>
</feature>
<evidence type="ECO:0000256" key="1">
    <source>
        <dbReference type="ARBA" id="ARBA00004141"/>
    </source>
</evidence>
<reference evidence="19" key="1">
    <citation type="journal article" date="2020" name="Stud. Mycol.">
        <title>101 Dothideomycetes genomes: a test case for predicting lifestyles and emergence of pathogens.</title>
        <authorList>
            <person name="Haridas S."/>
            <person name="Albert R."/>
            <person name="Binder M."/>
            <person name="Bloem J."/>
            <person name="Labutti K."/>
            <person name="Salamov A."/>
            <person name="Andreopoulos B."/>
            <person name="Baker S."/>
            <person name="Barry K."/>
            <person name="Bills G."/>
            <person name="Bluhm B."/>
            <person name="Cannon C."/>
            <person name="Castanera R."/>
            <person name="Culley D."/>
            <person name="Daum C."/>
            <person name="Ezra D."/>
            <person name="Gonzalez J."/>
            <person name="Henrissat B."/>
            <person name="Kuo A."/>
            <person name="Liang C."/>
            <person name="Lipzen A."/>
            <person name="Lutzoni F."/>
            <person name="Magnuson J."/>
            <person name="Mondo S."/>
            <person name="Nolan M."/>
            <person name="Ohm R."/>
            <person name="Pangilinan J."/>
            <person name="Park H.-J."/>
            <person name="Ramirez L."/>
            <person name="Alfaro M."/>
            <person name="Sun H."/>
            <person name="Tritt A."/>
            <person name="Yoshinaga Y."/>
            <person name="Zwiers L.-H."/>
            <person name="Turgeon B."/>
            <person name="Goodwin S."/>
            <person name="Spatafora J."/>
            <person name="Crous P."/>
            <person name="Grigoriev I."/>
        </authorList>
    </citation>
    <scope>NUCLEOTIDE SEQUENCE</scope>
    <source>
        <strain evidence="19">CBS 675.92</strain>
    </source>
</reference>
<feature type="transmembrane region" description="Helical" evidence="16">
    <location>
        <begin position="298"/>
        <end position="318"/>
    </location>
</feature>
<keyword evidence="9 16" id="KW-1133">Transmembrane helix</keyword>
<feature type="transmembrane region" description="Helical" evidence="16">
    <location>
        <begin position="267"/>
        <end position="286"/>
    </location>
</feature>
<organism evidence="19 20">
    <name type="scientific">Byssothecium circinans</name>
    <dbReference type="NCBI Taxonomy" id="147558"/>
    <lineage>
        <taxon>Eukaryota</taxon>
        <taxon>Fungi</taxon>
        <taxon>Dikarya</taxon>
        <taxon>Ascomycota</taxon>
        <taxon>Pezizomycotina</taxon>
        <taxon>Dothideomycetes</taxon>
        <taxon>Pleosporomycetidae</taxon>
        <taxon>Pleosporales</taxon>
        <taxon>Massarineae</taxon>
        <taxon>Massarinaceae</taxon>
        <taxon>Byssothecium</taxon>
    </lineage>
</organism>
<keyword evidence="6" id="KW-0325">Glycoprotein</keyword>
<dbReference type="PANTHER" id="PTHR33048:SF143">
    <property type="entry name" value="EXTRACELLULAR MEMBRANE PROTEIN CFEM DOMAIN-CONTAINING PROTEIN-RELATED"/>
    <property type="match status" value="1"/>
</dbReference>
<feature type="region of interest" description="Disordered" evidence="15">
    <location>
        <begin position="389"/>
        <end position="408"/>
    </location>
</feature>
<keyword evidence="8 17" id="KW-0732">Signal</keyword>
<keyword evidence="7 16" id="KW-0812">Transmembrane</keyword>
<feature type="disulfide bond" evidence="14">
    <location>
        <begin position="49"/>
        <end position="56"/>
    </location>
</feature>
<feature type="domain" description="CFEM" evidence="18">
    <location>
        <begin position="7"/>
        <end position="118"/>
    </location>
</feature>
<feature type="disulfide bond" evidence="14">
    <location>
        <begin position="35"/>
        <end position="75"/>
    </location>
</feature>
<feature type="compositionally biased region" description="Pro residues" evidence="15">
    <location>
        <begin position="459"/>
        <end position="469"/>
    </location>
</feature>
<gene>
    <name evidence="19" type="ORF">CC80DRAFT_585579</name>
</gene>
<evidence type="ECO:0000256" key="15">
    <source>
        <dbReference type="SAM" id="MobiDB-lite"/>
    </source>
</evidence>
<evidence type="ECO:0000256" key="7">
    <source>
        <dbReference type="ARBA" id="ARBA00022692"/>
    </source>
</evidence>